<dbReference type="InterPro" id="IPR036291">
    <property type="entry name" value="NAD(P)-bd_dom_sf"/>
</dbReference>
<reference evidence="2 3" key="1">
    <citation type="submission" date="2023-12" db="EMBL/GenBank/DDBJ databases">
        <title>A high-quality genome assembly for Dillenia turbinata (Dilleniales).</title>
        <authorList>
            <person name="Chanderbali A."/>
        </authorList>
    </citation>
    <scope>NUCLEOTIDE SEQUENCE [LARGE SCALE GENOMIC DNA]</scope>
    <source>
        <strain evidence="2">LSX21</strain>
        <tissue evidence="2">Leaf</tissue>
    </source>
</reference>
<dbReference type="Gene3D" id="3.40.50.720">
    <property type="entry name" value="NAD(P)-binding Rossmann-like Domain"/>
    <property type="match status" value="1"/>
</dbReference>
<dbReference type="SUPFAM" id="SSF51735">
    <property type="entry name" value="NAD(P)-binding Rossmann-fold domains"/>
    <property type="match status" value="1"/>
</dbReference>
<organism evidence="2 3">
    <name type="scientific">Dillenia turbinata</name>
    <dbReference type="NCBI Taxonomy" id="194707"/>
    <lineage>
        <taxon>Eukaryota</taxon>
        <taxon>Viridiplantae</taxon>
        <taxon>Streptophyta</taxon>
        <taxon>Embryophyta</taxon>
        <taxon>Tracheophyta</taxon>
        <taxon>Spermatophyta</taxon>
        <taxon>Magnoliopsida</taxon>
        <taxon>eudicotyledons</taxon>
        <taxon>Gunneridae</taxon>
        <taxon>Pentapetalae</taxon>
        <taxon>Dilleniales</taxon>
        <taxon>Dilleniaceae</taxon>
        <taxon>Dillenia</taxon>
    </lineage>
</organism>
<sequence>MSKDSDKKIKIGINGFGRIGRLVARVALQSPDIDLVNKLLSRFKSDCMSTLCDCEWDSLVSNFKHLSQSMTTW</sequence>
<protein>
    <submittedName>
        <fullName evidence="2">Glyceraldehyde 3-phosphate dehydrogenase, NAD(P) binding domain</fullName>
    </submittedName>
</protein>
<evidence type="ECO:0000313" key="2">
    <source>
        <dbReference type="EMBL" id="KAK6931882.1"/>
    </source>
</evidence>
<dbReference type="EMBL" id="JBAMMX010000011">
    <property type="protein sequence ID" value="KAK6931882.1"/>
    <property type="molecule type" value="Genomic_DNA"/>
</dbReference>
<dbReference type="AlphaFoldDB" id="A0AAN8VLW0"/>
<comment type="caution">
    <text evidence="2">The sequence shown here is derived from an EMBL/GenBank/DDBJ whole genome shotgun (WGS) entry which is preliminary data.</text>
</comment>
<feature type="domain" description="Glyceraldehyde 3-phosphate dehydrogenase NAD(P) binding" evidence="1">
    <location>
        <begin position="9"/>
        <end position="37"/>
    </location>
</feature>
<dbReference type="InterPro" id="IPR020828">
    <property type="entry name" value="GlycerAld_3-P_DH_NAD(P)-bd"/>
</dbReference>
<dbReference type="GO" id="GO:0051287">
    <property type="term" value="F:NAD binding"/>
    <property type="evidence" value="ECO:0007669"/>
    <property type="project" value="InterPro"/>
</dbReference>
<proteinExistence type="predicted"/>
<keyword evidence="3" id="KW-1185">Reference proteome</keyword>
<name>A0AAN8VLW0_9MAGN</name>
<evidence type="ECO:0000259" key="1">
    <source>
        <dbReference type="Pfam" id="PF00044"/>
    </source>
</evidence>
<dbReference type="Pfam" id="PF00044">
    <property type="entry name" value="Gp_dh_N"/>
    <property type="match status" value="1"/>
</dbReference>
<dbReference type="Proteomes" id="UP001370490">
    <property type="component" value="Unassembled WGS sequence"/>
</dbReference>
<accession>A0AAN8VLW0</accession>
<evidence type="ECO:0000313" key="3">
    <source>
        <dbReference type="Proteomes" id="UP001370490"/>
    </source>
</evidence>
<gene>
    <name evidence="2" type="ORF">RJ641_003675</name>
</gene>